<dbReference type="SUPFAM" id="SSF51120">
    <property type="entry name" value="beta-Roll"/>
    <property type="match status" value="1"/>
</dbReference>
<dbReference type="NCBIfam" id="NF033682">
    <property type="entry name" value="retention_LapA"/>
    <property type="match status" value="1"/>
</dbReference>
<gene>
    <name evidence="3" type="ORF">J7302_22895</name>
</gene>
<dbReference type="InterPro" id="IPR011049">
    <property type="entry name" value="Serralysin-like_metalloprot_C"/>
</dbReference>
<keyword evidence="1" id="KW-0106">Calcium</keyword>
<organism evidence="3 4">
    <name type="scientific">Metapseudomonas boanensis</name>
    <dbReference type="NCBI Taxonomy" id="2822138"/>
    <lineage>
        <taxon>Bacteria</taxon>
        <taxon>Pseudomonadati</taxon>
        <taxon>Pseudomonadota</taxon>
        <taxon>Gammaproteobacteria</taxon>
        <taxon>Pseudomonadales</taxon>
        <taxon>Pseudomonadaceae</taxon>
        <taxon>Metapseudomonas</taxon>
    </lineage>
</organism>
<accession>A0ABS5XMQ3</accession>
<reference evidence="3 4" key="1">
    <citation type="submission" date="2021-04" db="EMBL/GenBank/DDBJ databases">
        <title>Pseudomonas boanensis sp. nov., a bacterium isolated from river water used for household purposes in Boane District, Mozambique.</title>
        <authorList>
            <person name="Nicklasson M."/>
            <person name="Martin-Rodriguez A.J."/>
            <person name="Thorell K."/>
            <person name="Neves L."/>
            <person name="Mussagy A."/>
            <person name="Rydberg H.A."/>
            <person name="Hernroth B."/>
            <person name="Svensson-Stadler L."/>
            <person name="Sjoling A."/>
        </authorList>
    </citation>
    <scope>NUCLEOTIDE SEQUENCE [LARGE SCALE GENOMIC DNA]</scope>
    <source>
        <strain evidence="3 4">DB1</strain>
    </source>
</reference>
<comment type="caution">
    <text evidence="3">The sequence shown here is derived from an EMBL/GenBank/DDBJ whole genome shotgun (WGS) entry which is preliminary data.</text>
</comment>
<dbReference type="Gene3D" id="2.150.10.10">
    <property type="entry name" value="Serralysin-like metalloprotease, C-terminal"/>
    <property type="match status" value="1"/>
</dbReference>
<dbReference type="EMBL" id="JAGTIS010000018">
    <property type="protein sequence ID" value="MBT8768958.1"/>
    <property type="molecule type" value="Genomic_DNA"/>
</dbReference>
<dbReference type="InterPro" id="IPR047777">
    <property type="entry name" value="LapA-like_RM"/>
</dbReference>
<evidence type="ECO:0000256" key="1">
    <source>
        <dbReference type="ARBA" id="ARBA00022837"/>
    </source>
</evidence>
<keyword evidence="4" id="KW-1185">Reference proteome</keyword>
<dbReference type="PRINTS" id="PR00313">
    <property type="entry name" value="CABNDNGRPT"/>
</dbReference>
<protein>
    <submittedName>
        <fullName evidence="3">Retention module-containing protein</fullName>
    </submittedName>
</protein>
<dbReference type="NCBIfam" id="TIGR01965">
    <property type="entry name" value="VCBS_repeat"/>
    <property type="match status" value="5"/>
</dbReference>
<evidence type="ECO:0000313" key="3">
    <source>
        <dbReference type="EMBL" id="MBT8768958.1"/>
    </source>
</evidence>
<dbReference type="Proteomes" id="UP001519667">
    <property type="component" value="Unassembled WGS sequence"/>
</dbReference>
<dbReference type="NCBIfam" id="NF012211">
    <property type="entry name" value="tand_rpt_95"/>
    <property type="match status" value="4"/>
</dbReference>
<feature type="region of interest" description="Disordered" evidence="2">
    <location>
        <begin position="60"/>
        <end position="88"/>
    </location>
</feature>
<dbReference type="Gene3D" id="2.60.40.2810">
    <property type="match status" value="4"/>
</dbReference>
<evidence type="ECO:0000313" key="4">
    <source>
        <dbReference type="Proteomes" id="UP001519667"/>
    </source>
</evidence>
<sequence length="2010" mass="205771">MARAFGIVKQVIGEVFAVAGDGTRRLLSEGDRVFVGEQLVTGPTGAVAVVLDNGQELTLGRDSSMPLNTSMLAGTPAEGSAGEAAPTVPSEQDLTDALQLQAAIEAGVDPTQVAEATAAGPGSARGASSAGGGHSFVLLGEVGGALDPTIGFPTGPIGFVPLFPDPEPIIGADEEPETAVVPVNGVPLANNDGRSVSEDHDGVQGNVLDNDDSGPDLPLKFVSWNGFENAVPGPNGSLLVSTPFGVLTLGADGGYNLVLGKGMPDLEGLMDGETREVSVGYTIQDANGDQSSAFLNVTITGSNDGPRVVVSSPNSAGELVQVFERGLEGGSAANDGSTTTTGTFTVSDADGLRDLESLNVGGITLDLTVVSLGSLVGQGFATAHGTVQVTGFDPGTGTFSFMYTLTEVTTDGAGPEADGFTVTVSDGQASATANVSIEIVDDLPKAVDDSGYTTPEDTAVTVNVLANDTRGADSPTLLVAAQLMGGNGTLSFLPNGAVTFTPAMGFEGVATVLYTIRDADGDESQATLSITVAPDSTPIVSTPDVNGDGDTVWESALADGSGGGTLTTSGAFQITTGGDTLKLLEVLDKDGNWIAITSNNTLVNGQYGVLSVNPDGSWQYTLSDNTLDHTDSSVVDGDSDRGAADQALDPFKVRVTDSDDDVSPEATLTIKVNDDGPTAVDDGALTDENTALTVNVLANDARGADTPTQLVAAQLTSGSGTLSFLPNGAVTFTPAVGFEGMATVLYTIRDADGDESQATLSITVAPDSTPTVSTPDVNGDGDTVWESALADGSGGGTLTTSGAFQITTGGDTLKLLEVQDKDGNWIAITSNNTLVNGQYGVLSVNPDGSWQYTLSDNTLDHTDNSVVDGDSDRGAADQALDPFKVRVTDSDDDVSPEATLTIRVNDDGPRANDDGGYTAEDTAVTVNVLVNDTRGADSPTQLVAAQLTSGSGTVSFLPGGALTFTPTAGFEGEAIILYTIRDADGDESQAELCIGVGPDSTPTVSTPDVNGDGDTVWESALPEGSGGGTLTTSGAFVIQTGNDGVKLLEVQDKEGNWIAITSNNTLVNGQYGVLSVNPDGSWQYTLSDNTLDHTDNSVVDGDSDRGAADQALDPFKVRVTDSDNDVSPEATLTIRVNDDGPRANDDGGYTAEDTAVTVNVLVNDTRGADSPTQLVAAQLTSGSGTVSFLPGGALTFTPTAGFEGEAIILYTIRDADGDESQAELCIGVGPDSTPTVSTPDVNGDGDTVWESALPEGSGGGTLTTSGAFVIQTGNDGVKLLEVQDKDGNWIAITSNNTLVTGKYGVLSVNLDGSWQYTLSDNTLDHTDNSVVDGDSDRGAADQALDPFKVRVTDSDNDVSPAATLTILVNDDGPVVLERSDLVYANSSNPATGGTGIFDYTIGADTRTTYSASNSDFSTISLTGTVGTALISAASVTWLSESDTQAVFRVQFSYDPDPLLANTPLSQATGTLTFDKVAGTYTIKLDAPIESFTSVTTSNTLSTESYDLVGNSPSQPEIVISKLSGDFYVRFTGAAHTSQSPLSTTGGDTTLSAGDVFTAKQAWVSISSNTNGVDSATVQPGEVLNMDFYRSSPGNNQNPGPGDARASGMYLKLDQLTGKEDFVVLLKLVDPDDNSVTTRAILVDYADIYLPGEANPYGITFADGTDGVVIIEGNDYNAAGENYLIYGAQLLTSTEAITGYGINLNRNTGLTGGSSLALASLVAFEANAGSVADTADQDVIKFVDIGLVNIQTKTQVTNLDFDFSLVDADGDTTSPQVLEVAIVGGSFFTGTSDNEVMQGTSGNDVFDGLGGGDMVSYMHATGAVVVSLATTAAQNTGGAGSDTLINIEHLTGSSQGDTLIGNSGDNLLAGLAGNDTLIGGDGDDWLVGGLGADTMTGGAGTDTFIWESGELGGGVDHITDFTVDTNGVNSDVLDLSHLLSSVGENPAELQNYLDFAFSGTTTSVSVKTAVDGPVEQQVVLDNVDLSALYGSTNEATIITNMLDDNALKVDV</sequence>
<dbReference type="Pfam" id="PF17963">
    <property type="entry name" value="Big_9"/>
    <property type="match status" value="4"/>
</dbReference>
<dbReference type="InterPro" id="IPR001343">
    <property type="entry name" value="Hemolysn_Ca-bd"/>
</dbReference>
<dbReference type="InterPro" id="IPR018511">
    <property type="entry name" value="Hemolysin-typ_Ca-bd_CS"/>
</dbReference>
<name>A0ABS5XMQ3_9GAMM</name>
<proteinExistence type="predicted"/>
<dbReference type="InterPro" id="IPR019960">
    <property type="entry name" value="T1SS_VCA0849"/>
</dbReference>
<dbReference type="InterPro" id="IPR010221">
    <property type="entry name" value="VCBS_dom"/>
</dbReference>
<dbReference type="PROSITE" id="PS00330">
    <property type="entry name" value="HEMOLYSIN_CALCIUM"/>
    <property type="match status" value="1"/>
</dbReference>
<dbReference type="RefSeq" id="WP_215380134.1">
    <property type="nucleotide sequence ID" value="NZ_JAGTIS010000018.1"/>
</dbReference>
<evidence type="ECO:0000256" key="2">
    <source>
        <dbReference type="SAM" id="MobiDB-lite"/>
    </source>
</evidence>
<dbReference type="Pfam" id="PF00353">
    <property type="entry name" value="HemolysinCabind"/>
    <property type="match status" value="2"/>
</dbReference>
<dbReference type="NCBIfam" id="TIGR03661">
    <property type="entry name" value="T1SS_VCA0849"/>
    <property type="match status" value="1"/>
</dbReference>